<feature type="compositionally biased region" description="Polar residues" evidence="2">
    <location>
        <begin position="1760"/>
        <end position="1769"/>
    </location>
</feature>
<accession>A0A914YMB7</accession>
<feature type="coiled-coil region" evidence="1">
    <location>
        <begin position="1170"/>
        <end position="1239"/>
    </location>
</feature>
<feature type="compositionally biased region" description="Low complexity" evidence="2">
    <location>
        <begin position="33"/>
        <end position="58"/>
    </location>
</feature>
<evidence type="ECO:0000256" key="1">
    <source>
        <dbReference type="SAM" id="Coils"/>
    </source>
</evidence>
<feature type="region of interest" description="Disordered" evidence="2">
    <location>
        <begin position="29"/>
        <end position="130"/>
    </location>
</feature>
<feature type="compositionally biased region" description="Pro residues" evidence="2">
    <location>
        <begin position="1742"/>
        <end position="1751"/>
    </location>
</feature>
<organism evidence="3 4">
    <name type="scientific">Panagrolaimus superbus</name>
    <dbReference type="NCBI Taxonomy" id="310955"/>
    <lineage>
        <taxon>Eukaryota</taxon>
        <taxon>Metazoa</taxon>
        <taxon>Ecdysozoa</taxon>
        <taxon>Nematoda</taxon>
        <taxon>Chromadorea</taxon>
        <taxon>Rhabditida</taxon>
        <taxon>Tylenchina</taxon>
        <taxon>Panagrolaimomorpha</taxon>
        <taxon>Panagrolaimoidea</taxon>
        <taxon>Panagrolaimidae</taxon>
        <taxon>Panagrolaimus</taxon>
    </lineage>
</organism>
<dbReference type="PANTHER" id="PTHR15742:SF5">
    <property type="entry name" value="GIRDIN"/>
    <property type="match status" value="1"/>
</dbReference>
<feature type="compositionally biased region" description="Basic and acidic residues" evidence="2">
    <location>
        <begin position="1507"/>
        <end position="1516"/>
    </location>
</feature>
<feature type="coiled-coil region" evidence="1">
    <location>
        <begin position="1287"/>
        <end position="1367"/>
    </location>
</feature>
<proteinExistence type="predicted"/>
<feature type="region of interest" description="Disordered" evidence="2">
    <location>
        <begin position="1706"/>
        <end position="1811"/>
    </location>
</feature>
<evidence type="ECO:0000313" key="4">
    <source>
        <dbReference type="WBParaSite" id="PSU_v2.g2007.t1"/>
    </source>
</evidence>
<evidence type="ECO:0000256" key="2">
    <source>
        <dbReference type="SAM" id="MobiDB-lite"/>
    </source>
</evidence>
<name>A0A914YMB7_9BILA</name>
<dbReference type="WBParaSite" id="PSU_v2.g2007.t1">
    <property type="protein sequence ID" value="PSU_v2.g2007.t1"/>
    <property type="gene ID" value="PSU_v2.g2007"/>
</dbReference>
<feature type="coiled-coil region" evidence="1">
    <location>
        <begin position="858"/>
        <end position="892"/>
    </location>
</feature>
<feature type="compositionally biased region" description="Polar residues" evidence="2">
    <location>
        <begin position="1653"/>
        <end position="1665"/>
    </location>
</feature>
<feature type="coiled-coil region" evidence="1">
    <location>
        <begin position="544"/>
        <end position="682"/>
    </location>
</feature>
<feature type="coiled-coil region" evidence="1">
    <location>
        <begin position="465"/>
        <end position="520"/>
    </location>
</feature>
<feature type="coiled-coil region" evidence="1">
    <location>
        <begin position="929"/>
        <end position="1127"/>
    </location>
</feature>
<keyword evidence="1" id="KW-0175">Coiled coil</keyword>
<sequence>MTDGICSGFEPQNYLRDRCKKCFRLKSKHDEQNNNNNNNSTIQTTSTSTPNPNPTTTNGRARRPVSVASAIGQSPPPSSSVIESTSGMPQTTSGAVATAILAKKEKRKSWRDKNHQNPDEGPDNEALDTSDTISQASFKSAYSKGMSSAKSLESITSINDTKSMITACSGDSFGNENDIEDDDRALTPTESECTNDHLKGHLRRLKEENIKLKEEKQRLTSKHDPKDGKEITLIEELQERLAEAENIIQDYRDENTVLKCELRDINAPILQNGGNNSNSNGYDYKLKETENLCEELMIENENLKSDIRDLQQEIEEMQDQYREEEIEEFRELQRELEQNAKNCRVLQFKLRKAERQRDSAETERDHVQAKLKEFSKGGDPSALDYTRQKELESELRIAKEVSVRLHNELEAAEEKRCKLEDEVFYYKEKCRELQTQHKWRETRNKADQAAKRHSQEIVEAIDMPTDELRKELRDVLERENDLREQLRFTEEDLKRSRSKLTEMENENEELLQKLVRLTETAGRTAQRRPPITRSASEGQTELQLELAATELDQLQTKCDNLEKKNLTLTKKMLEMEIDLVKKLQDKGENGYQLNAELEKDLKRLMSTIHELEKKNSELTQQLKRQSTTEFAGSLKIASAPNSPIIGKDKSLQVELRNEQEKRKELEIEIAEYKSLIAKSDNQKLIAMATKVELLQNQLLLANDRCHAIHKKALKETITDTSKYADSLKQRCEALEKQLSEEKSNKIYEKMKKSENHDASPTSDEIEHCCVVLASIEAQTNRLAKQVDKIDSNGQKDQRRRSLTLDNSAAIVVELANVLSEIKGLKDILHNYKISNPNYIRESPERDSAALTVKICDQCEEKLKNIESMKDEIGFYKKKNKELTNQVLQTEDRWSREIEKQTHGYRSQIHALDTNLGEVQKKLDEQIHFTESINAQLSEKKRSLDEEKERTAKIQADFEEKQKALQTLEKEQHTLREWEIKYKKLEKLFDQEKSKFDADRLRIKSDTAVLKKRTDEAVADLEKLRNSHQRREIMWNEERHRLEKEMIELREKIGKSSNNDDGVIIPVQTINYKVARIHGESVPELKTKLSAADKKIDELETKIVDLRISKEELESEALRKKISFEREKDTLLHKVRQDDKVKIVEIDALQQKFASRMSIMENTNKSLHSQLVQTRRERDHHREAVANYENRLEKEQQIICDQIKKINDSNQKASQAEKRVQELEAEIHRLTVELSFSKDAHKADKKLWKIEKNHYNKGSTITDNEDRRITEDALKAAESVQKQYAEYQKLYASEVDRLNKKVKEAQSEMAHKQFETEKIVRELREQIKMLEIDQKNLMQAKEMQSNAREVLQADQERLLQIVQQAEVQKLTRKYKIAAVADQLYGLPDKAKVENDGVVSSVISQLNAIREEDSQNAFTTNDISDMDYTTQDLISQSSLSIKSTPYSTSRLASKQINPSSYSLGMPIPKSDRSFSIDSNSTWAYDISERRSSPSRTRPYPDPPPSFLPSKDRVPEYDKDGRLHYIPKSIARSTSYDRYGSNNNNYSLSTDLPPSMSLSSTAQQNIQTRSTGTWTEEAVEIDEEGMASRNGNSGTNILYKIRREELSKGTTPSVRSIAKAFESMDPRHLKRGLFSIRKSRSVDTSEQARQSKHNVIGSNTLRPVTPLNRNTTSMSQIEIGDRPGFHNAPPIGPNLAHCTLPRNRNPFKNMGAKIVDRVRRSLSRSRRPSEEKLNADITENSQMLPPIPTSPPLIPASSSSSTFNNDTVTMNNEKGKSSSKKAASSSSTDNTAKLSNNKQTKKIIAVKKKASAVP</sequence>
<feature type="compositionally biased region" description="Polar residues" evidence="2">
    <location>
        <begin position="79"/>
        <end position="95"/>
    </location>
</feature>
<evidence type="ECO:0000313" key="3">
    <source>
        <dbReference type="Proteomes" id="UP000887577"/>
    </source>
</evidence>
<protein>
    <submittedName>
        <fullName evidence="4">Uncharacterized protein</fullName>
    </submittedName>
</protein>
<feature type="coiled-coil region" evidence="1">
    <location>
        <begin position="286"/>
        <end position="370"/>
    </location>
</feature>
<dbReference type="PANTHER" id="PTHR15742">
    <property type="entry name" value="GIRDIN"/>
    <property type="match status" value="1"/>
</dbReference>
<reference evidence="4" key="1">
    <citation type="submission" date="2022-11" db="UniProtKB">
        <authorList>
            <consortium name="WormBaseParasite"/>
        </authorList>
    </citation>
    <scope>IDENTIFICATION</scope>
</reference>
<feature type="region of interest" description="Disordered" evidence="2">
    <location>
        <begin position="1485"/>
        <end position="1516"/>
    </location>
</feature>
<feature type="coiled-coil region" evidence="1">
    <location>
        <begin position="195"/>
        <end position="261"/>
    </location>
</feature>
<feature type="compositionally biased region" description="Polar residues" evidence="2">
    <location>
        <begin position="1785"/>
        <end position="1795"/>
    </location>
</feature>
<feature type="compositionally biased region" description="Basic residues" evidence="2">
    <location>
        <begin position="1796"/>
        <end position="1811"/>
    </location>
</feature>
<feature type="region of interest" description="Disordered" evidence="2">
    <location>
        <begin position="1637"/>
        <end position="1665"/>
    </location>
</feature>
<feature type="coiled-coil region" evidence="1">
    <location>
        <begin position="717"/>
        <end position="744"/>
    </location>
</feature>
<keyword evidence="3" id="KW-1185">Reference proteome</keyword>
<dbReference type="Proteomes" id="UP000887577">
    <property type="component" value="Unplaced"/>
</dbReference>
<dbReference type="InterPro" id="IPR049885">
    <property type="entry name" value="MTCL1-3"/>
</dbReference>